<dbReference type="EMBL" id="ML977604">
    <property type="protein sequence ID" value="KAF1998333.1"/>
    <property type="molecule type" value="Genomic_DNA"/>
</dbReference>
<evidence type="ECO:0008006" key="3">
    <source>
        <dbReference type="Google" id="ProtNLM"/>
    </source>
</evidence>
<evidence type="ECO:0000313" key="1">
    <source>
        <dbReference type="EMBL" id="KAF1998333.1"/>
    </source>
</evidence>
<organism evidence="1 2">
    <name type="scientific">Amniculicola lignicola CBS 123094</name>
    <dbReference type="NCBI Taxonomy" id="1392246"/>
    <lineage>
        <taxon>Eukaryota</taxon>
        <taxon>Fungi</taxon>
        <taxon>Dikarya</taxon>
        <taxon>Ascomycota</taxon>
        <taxon>Pezizomycotina</taxon>
        <taxon>Dothideomycetes</taxon>
        <taxon>Pleosporomycetidae</taxon>
        <taxon>Pleosporales</taxon>
        <taxon>Amniculicolaceae</taxon>
        <taxon>Amniculicola</taxon>
    </lineage>
</organism>
<sequence>MDPLSITASAIAVATLASHICTAFGELRLLCNNLPGRLAAVNNEVADLEIVLYEIASLVEKRAALPDSKQSPLPHLLKQANKKLDELQVVVARLRASCRDARYPLLTANMLRKEQGPLRSLQEDIRSIKCSLNVLLGASNS</sequence>
<accession>A0A6A5W8V5</accession>
<name>A0A6A5W8V5_9PLEO</name>
<dbReference type="OrthoDB" id="5431422at2759"/>
<reference evidence="1" key="1">
    <citation type="journal article" date="2020" name="Stud. Mycol.">
        <title>101 Dothideomycetes genomes: a test case for predicting lifestyles and emergence of pathogens.</title>
        <authorList>
            <person name="Haridas S."/>
            <person name="Albert R."/>
            <person name="Binder M."/>
            <person name="Bloem J."/>
            <person name="Labutti K."/>
            <person name="Salamov A."/>
            <person name="Andreopoulos B."/>
            <person name="Baker S."/>
            <person name="Barry K."/>
            <person name="Bills G."/>
            <person name="Bluhm B."/>
            <person name="Cannon C."/>
            <person name="Castanera R."/>
            <person name="Culley D."/>
            <person name="Daum C."/>
            <person name="Ezra D."/>
            <person name="Gonzalez J."/>
            <person name="Henrissat B."/>
            <person name="Kuo A."/>
            <person name="Liang C."/>
            <person name="Lipzen A."/>
            <person name="Lutzoni F."/>
            <person name="Magnuson J."/>
            <person name="Mondo S."/>
            <person name="Nolan M."/>
            <person name="Ohm R."/>
            <person name="Pangilinan J."/>
            <person name="Park H.-J."/>
            <person name="Ramirez L."/>
            <person name="Alfaro M."/>
            <person name="Sun H."/>
            <person name="Tritt A."/>
            <person name="Yoshinaga Y."/>
            <person name="Zwiers L.-H."/>
            <person name="Turgeon B."/>
            <person name="Goodwin S."/>
            <person name="Spatafora J."/>
            <person name="Crous P."/>
            <person name="Grigoriev I."/>
        </authorList>
    </citation>
    <scope>NUCLEOTIDE SEQUENCE</scope>
    <source>
        <strain evidence="1">CBS 123094</strain>
    </source>
</reference>
<dbReference type="Proteomes" id="UP000799779">
    <property type="component" value="Unassembled WGS sequence"/>
</dbReference>
<gene>
    <name evidence="1" type="ORF">P154DRAFT_249135</name>
</gene>
<keyword evidence="2" id="KW-1185">Reference proteome</keyword>
<proteinExistence type="predicted"/>
<dbReference type="AlphaFoldDB" id="A0A6A5W8V5"/>
<protein>
    <recommendedName>
        <fullName evidence="3">Fungal N-terminal domain-containing protein</fullName>
    </recommendedName>
</protein>
<evidence type="ECO:0000313" key="2">
    <source>
        <dbReference type="Proteomes" id="UP000799779"/>
    </source>
</evidence>